<dbReference type="InterPro" id="IPR027417">
    <property type="entry name" value="P-loop_NTPase"/>
</dbReference>
<dbReference type="Pfam" id="PF00004">
    <property type="entry name" value="AAA"/>
    <property type="match status" value="2"/>
</dbReference>
<dbReference type="SUPFAM" id="SSF46938">
    <property type="entry name" value="CRAL/TRIO N-terminal domain"/>
    <property type="match status" value="1"/>
</dbReference>
<evidence type="ECO:0000256" key="9">
    <source>
        <dbReference type="ARBA" id="ARBA00022527"/>
    </source>
</evidence>
<evidence type="ECO:0000313" key="29">
    <source>
        <dbReference type="Proteomes" id="UP000682877"/>
    </source>
</evidence>
<dbReference type="InterPro" id="IPR011009">
    <property type="entry name" value="Kinase-like_dom_sf"/>
</dbReference>
<protein>
    <recommendedName>
        <fullName evidence="6">mitogen-activated protein kinase</fullName>
        <ecNumber evidence="6">2.7.11.24</ecNumber>
    </recommendedName>
</protein>
<evidence type="ECO:0000259" key="26">
    <source>
        <dbReference type="PROSITE" id="PS50011"/>
    </source>
</evidence>
<dbReference type="EC" id="2.7.11.24" evidence="6"/>
<dbReference type="EMBL" id="LR999453">
    <property type="protein sequence ID" value="CAE5987890.1"/>
    <property type="molecule type" value="Genomic_DNA"/>
</dbReference>
<evidence type="ECO:0000256" key="10">
    <source>
        <dbReference type="ARBA" id="ARBA00022553"/>
    </source>
</evidence>
<dbReference type="Pfam" id="PF00069">
    <property type="entry name" value="Pkinase"/>
    <property type="match status" value="1"/>
</dbReference>
<keyword evidence="16" id="KW-0460">Magnesium</keyword>
<evidence type="ECO:0000256" key="20">
    <source>
        <dbReference type="ARBA" id="ARBA00038020"/>
    </source>
</evidence>
<dbReference type="GO" id="GO:0005886">
    <property type="term" value="C:plasma membrane"/>
    <property type="evidence" value="ECO:0007669"/>
    <property type="project" value="UniProtKB-SubCell"/>
</dbReference>
<dbReference type="GO" id="GO:0016887">
    <property type="term" value="F:ATP hydrolysis activity"/>
    <property type="evidence" value="ECO:0007669"/>
    <property type="project" value="InterPro"/>
</dbReference>
<keyword evidence="15 24" id="KW-0067">ATP-binding</keyword>
<sequence length="1740" mass="199181">MFPSSNFSLSPSSLFSAYASLTGFLMLFRSLFNDIVPERLRSYITDLLNRFFTPKSKNLTMVIDEMIGYKRNQVFDAAEVYLRNKIGPETARLRVGKLPKHKHFTISIEKGEEILDTFENCELRWTYIESENETSRKEKRYYELTFEKKLRDKVMNSYLSHVVAESEEIKRNLRAVKLYSKDVRASKDDDGMAGGNWGCINLEHPSTFDTLAMDPGAKKKIIDDLERFLKRREFYKRVGKAWKRGYLLYGPPGTGKSSLIAAMANYLKFDVFDLDLSSIYDNAQLKSILLSTTNRSILVIEDIDCSSAEVVDREADEYQEYEEGYYGKVTLSGLLNFIDGLWSSFGDERIIVFTTNHKERLDPALLRPGRMDVHINMSYCTGLGFRTLVSNYLGLDGLNHPLCQEIEALIDSTEVTPAELAEELMQDDDTDVVLRGVVSFVENRKFETTKTKELEDEKHNVSSTNGSKKKKASSMFTAYASLIGFLMLFRSMLNDIVPKKLRSYIFDLLDRFFTPKSKNLTLIIDEMVRYKRNQVFDAAEMYLRNKIGPETSRLRVGKLPMQKHLTISIEKGEEILDTFDNSEVRWSFVETENEKTEKVKRHYEITFEKKLRDKIINFYLNHVLAQGDEIKQNLRVVKLYSRDVGRTDDDSGMAGSDWGCINLEHPSTFDTLAMDPGAKKKIIDDLERFLKRREFYKRVGKAWKRGYLLYGPPGTGKSSLIAAMANYLKFDVFDLDLSSIHDNSDLKSVLLSTTNRSILVIEDIDCSAEVIDREADSDQEDEESNGKVTLSGILNFIDGLWSSFGDERIIVFTTNHKERLDPALLRPGRMDVHINMSYCTGLGFRTLVSNYLGLDGLNHPLCEEIEALIDSTEVTPAELAEELMQDDDTDVVLRGVVSFVEKRKAERSKTNLDVCVLERPNVCSFKKRSCSKLSCSLTKKRRSSKVMSVEIFEDEHDAEEVKAVDAFRQALILDELLPDKHDDYHMMLRFLKARKFDLEKTKQMWSDMLRWRKEFGADTVMEDFEFKEIDEVLKYYPQGHHGVDKEGRPVYIERLGQVDSTKLMQVTTMDRYVNYHVMEFERTFNVKFPACSIAAKKHIDQSTTILDVQGVGLKNFNKAARDLITRLQKVDGDNYPETLNRMFIINAGSGFRMLWNTVKSFLDPKTTAKIHVLGNKYQSKLLEIIDASELPEFLGGSCTCADNGGCMRSDKGPWNNPYIMKRVNNGDHKCSKRSQAENAAENTISQGNDSAVEEAPETDQSQLSPCQNVVVAHPAWNIPEAHKFSLSKRDVYAIQEACKATNESGRSPIFTGVMAFVMGVVTMIKVTKNVPRKLTESTIYSRPVYCDDNSMNKSSMHAGKMAATTISGDDFMAVMKRMAELEQKVTILSAQPITMPPEKEEMLNDAISRADFLEQELAATKKALDDSLGRQEDLVAYIERKKKKKKLVRVQIHLVREEYEEEEASSGVTGRQCTHREMAMLVEPPNGIKQQGKHYYSMWQTLFEIDTKYVPIKPIGRGAYGVVCSSINRETNERVAIKKIHNVFENRVDALRTLRELKLLRHVRHENVIALKDVMLPSNRSSFKDVYLVYELMDTDLHQIIKSSQPLSDDHCKYFLFQLLRGLNQQESDIRFIDNPKARRFIKSLPFSRGTHLSNLYPQANPLAIDLLQRMLVFDPTKRISVTDALLHPYMAGLFDPGSNPPAHVPISLDIDENMEEPMIREMMWNEMLYYHPEAEIANT</sequence>
<dbReference type="GO" id="GO:0004707">
    <property type="term" value="F:MAP kinase activity"/>
    <property type="evidence" value="ECO:0007669"/>
    <property type="project" value="UniProtKB-EC"/>
</dbReference>
<dbReference type="PROSITE" id="PS50191">
    <property type="entry name" value="CRAL_TRIO"/>
    <property type="match status" value="1"/>
</dbReference>
<dbReference type="GO" id="GO:0005524">
    <property type="term" value="F:ATP binding"/>
    <property type="evidence" value="ECO:0007669"/>
    <property type="project" value="UniProtKB-UniRule"/>
</dbReference>
<evidence type="ECO:0000256" key="21">
    <source>
        <dbReference type="ARBA" id="ARBA00047592"/>
    </source>
</evidence>
<evidence type="ECO:0000256" key="19">
    <source>
        <dbReference type="ARBA" id="ARBA00023054"/>
    </source>
</evidence>
<evidence type="ECO:0000256" key="14">
    <source>
        <dbReference type="ARBA" id="ARBA00022801"/>
    </source>
</evidence>
<dbReference type="Pfam" id="PF03765">
    <property type="entry name" value="CRAL_TRIO_N"/>
    <property type="match status" value="1"/>
</dbReference>
<dbReference type="GO" id="GO:0000139">
    <property type="term" value="C:Golgi membrane"/>
    <property type="evidence" value="ECO:0007669"/>
    <property type="project" value="UniProtKB-SubCell"/>
</dbReference>
<organism evidence="28 29">
    <name type="scientific">Arabidopsis arenosa</name>
    <name type="common">Sand rock-cress</name>
    <name type="synonym">Cardaminopsis arenosa</name>
    <dbReference type="NCBI Taxonomy" id="38785"/>
    <lineage>
        <taxon>Eukaryota</taxon>
        <taxon>Viridiplantae</taxon>
        <taxon>Streptophyta</taxon>
        <taxon>Embryophyta</taxon>
        <taxon>Tracheophyta</taxon>
        <taxon>Spermatophyta</taxon>
        <taxon>Magnoliopsida</taxon>
        <taxon>eudicotyledons</taxon>
        <taxon>Gunneridae</taxon>
        <taxon>Pentapetalae</taxon>
        <taxon>rosids</taxon>
        <taxon>malvids</taxon>
        <taxon>Brassicales</taxon>
        <taxon>Brassicaceae</taxon>
        <taxon>Camelineae</taxon>
        <taxon>Arabidopsis</taxon>
    </lineage>
</organism>
<evidence type="ECO:0000256" key="18">
    <source>
        <dbReference type="ARBA" id="ARBA00023034"/>
    </source>
</evidence>
<dbReference type="InterPro" id="IPR003960">
    <property type="entry name" value="ATPase_AAA_CS"/>
</dbReference>
<evidence type="ECO:0000259" key="27">
    <source>
        <dbReference type="PROSITE" id="PS50191"/>
    </source>
</evidence>
<dbReference type="CDD" id="cd00170">
    <property type="entry name" value="SEC14"/>
    <property type="match status" value="1"/>
</dbReference>
<dbReference type="SMART" id="SM00382">
    <property type="entry name" value="AAA"/>
    <property type="match status" value="2"/>
</dbReference>
<dbReference type="GO" id="GO:0006950">
    <property type="term" value="P:response to stress"/>
    <property type="evidence" value="ECO:0007669"/>
    <property type="project" value="UniProtKB-ARBA"/>
</dbReference>
<dbReference type="InterPro" id="IPR058017">
    <property type="entry name" value="At3g28540-like_C"/>
</dbReference>
<dbReference type="SUPFAM" id="SSF56112">
    <property type="entry name" value="Protein kinase-like (PK-like)"/>
    <property type="match status" value="1"/>
</dbReference>
<comment type="similarity">
    <text evidence="20">Belongs to the SFH family.</text>
</comment>
<keyword evidence="19" id="KW-0175">Coiled coil</keyword>
<evidence type="ECO:0000313" key="28">
    <source>
        <dbReference type="EMBL" id="CAE5987890.1"/>
    </source>
</evidence>
<evidence type="ECO:0000256" key="16">
    <source>
        <dbReference type="ARBA" id="ARBA00022842"/>
    </source>
</evidence>
<dbReference type="InterPro" id="IPR003593">
    <property type="entry name" value="AAA+_ATPase"/>
</dbReference>
<evidence type="ECO:0000256" key="4">
    <source>
        <dbReference type="ARBA" id="ARBA00007448"/>
    </source>
</evidence>
<keyword evidence="17" id="KW-0653">Protein transport</keyword>
<dbReference type="InterPro" id="IPR003959">
    <property type="entry name" value="ATPase_AAA_core"/>
</dbReference>
<dbReference type="PROSITE" id="PS00674">
    <property type="entry name" value="AAA"/>
    <property type="match status" value="2"/>
</dbReference>
<feature type="compositionally biased region" description="Polar residues" evidence="25">
    <location>
        <begin position="1236"/>
        <end position="1249"/>
    </location>
</feature>
<dbReference type="SUPFAM" id="SSF52540">
    <property type="entry name" value="P-loop containing nucleoside triphosphate hydrolases"/>
    <property type="match status" value="2"/>
</dbReference>
<dbReference type="Pfam" id="PF14363">
    <property type="entry name" value="AAA_assoc"/>
    <property type="match status" value="2"/>
</dbReference>
<dbReference type="Gene3D" id="3.40.525.10">
    <property type="entry name" value="CRAL-TRIO lipid binding domain"/>
    <property type="match status" value="1"/>
</dbReference>
<comment type="catalytic activity">
    <reaction evidence="22">
        <text>L-seryl-[protein] + ATP = O-phospho-L-seryl-[protein] + ADP + H(+)</text>
        <dbReference type="Rhea" id="RHEA:17989"/>
        <dbReference type="Rhea" id="RHEA-COMP:9863"/>
        <dbReference type="Rhea" id="RHEA-COMP:11604"/>
        <dbReference type="ChEBI" id="CHEBI:15378"/>
        <dbReference type="ChEBI" id="CHEBI:29999"/>
        <dbReference type="ChEBI" id="CHEBI:30616"/>
        <dbReference type="ChEBI" id="CHEBI:83421"/>
        <dbReference type="ChEBI" id="CHEBI:456216"/>
        <dbReference type="EC" id="2.7.11.24"/>
    </reaction>
</comment>
<evidence type="ECO:0000256" key="7">
    <source>
        <dbReference type="ARBA" id="ARBA00022448"/>
    </source>
</evidence>
<dbReference type="Gene3D" id="1.10.510.10">
    <property type="entry name" value="Transferase(Phosphotransferase) domain 1"/>
    <property type="match status" value="2"/>
</dbReference>
<comment type="similarity">
    <text evidence="4">Belongs to the AAA ATPase family. BCS1 subfamily.</text>
</comment>
<evidence type="ECO:0000256" key="8">
    <source>
        <dbReference type="ARBA" id="ARBA00022475"/>
    </source>
</evidence>
<dbReference type="Gene3D" id="3.30.200.20">
    <property type="entry name" value="Phosphorylase Kinase, domain 1"/>
    <property type="match status" value="2"/>
</dbReference>
<keyword evidence="13" id="KW-0418">Kinase</keyword>
<feature type="binding site" evidence="24">
    <location>
        <position position="1539"/>
    </location>
    <ligand>
        <name>ATP</name>
        <dbReference type="ChEBI" id="CHEBI:30616"/>
    </ligand>
</feature>
<dbReference type="FunFam" id="3.40.50.300:FF:001122">
    <property type="entry name" value="AAA-ATPase ASD, mitochondrial"/>
    <property type="match status" value="1"/>
</dbReference>
<evidence type="ECO:0000256" key="22">
    <source>
        <dbReference type="ARBA" id="ARBA00048312"/>
    </source>
</evidence>
<evidence type="ECO:0000256" key="24">
    <source>
        <dbReference type="PROSITE-ProRule" id="PRU10141"/>
    </source>
</evidence>
<evidence type="ECO:0000256" key="5">
    <source>
        <dbReference type="ARBA" id="ARBA00008832"/>
    </source>
</evidence>
<comment type="catalytic activity">
    <reaction evidence="23">
        <text>ATP + H2O = ADP + phosphate + H(+)</text>
        <dbReference type="Rhea" id="RHEA:13065"/>
        <dbReference type="ChEBI" id="CHEBI:15377"/>
        <dbReference type="ChEBI" id="CHEBI:15378"/>
        <dbReference type="ChEBI" id="CHEBI:30616"/>
        <dbReference type="ChEBI" id="CHEBI:43474"/>
        <dbReference type="ChEBI" id="CHEBI:456216"/>
    </reaction>
</comment>
<keyword evidence="10" id="KW-0597">Phosphoprotein</keyword>
<dbReference type="FunFam" id="3.40.525.10:FF:000011">
    <property type="entry name" value="SEC14 cytosolic factor"/>
    <property type="match status" value="1"/>
</dbReference>
<keyword evidence="7" id="KW-0813">Transport</keyword>
<reference evidence="28" key="1">
    <citation type="submission" date="2021-01" db="EMBL/GenBank/DDBJ databases">
        <authorList>
            <person name="Bezrukov I."/>
        </authorList>
    </citation>
    <scope>NUCLEOTIDE SEQUENCE</scope>
</reference>
<keyword evidence="8" id="KW-1003">Cell membrane</keyword>
<keyword evidence="8" id="KW-0472">Membrane</keyword>
<evidence type="ECO:0000256" key="25">
    <source>
        <dbReference type="SAM" id="MobiDB-lite"/>
    </source>
</evidence>
<evidence type="ECO:0000256" key="17">
    <source>
        <dbReference type="ARBA" id="ARBA00022927"/>
    </source>
</evidence>
<keyword evidence="9" id="KW-0723">Serine/threonine-protein kinase</keyword>
<dbReference type="CDD" id="cd19510">
    <property type="entry name" value="RecA-like_BCS1"/>
    <property type="match status" value="2"/>
</dbReference>
<evidence type="ECO:0000256" key="2">
    <source>
        <dbReference type="ARBA" id="ARBA00004202"/>
    </source>
</evidence>
<name>A0A8S1ZZ92_ARAAE</name>
<dbReference type="Gene3D" id="6.10.280.40">
    <property type="match status" value="2"/>
</dbReference>
<dbReference type="SMART" id="SM00516">
    <property type="entry name" value="SEC14"/>
    <property type="match status" value="1"/>
</dbReference>
<keyword evidence="18" id="KW-0333">Golgi apparatus</keyword>
<dbReference type="PANTHER" id="PTHR23070">
    <property type="entry name" value="BCS1 AAA-TYPE ATPASE"/>
    <property type="match status" value="1"/>
</dbReference>
<dbReference type="Pfam" id="PF25568">
    <property type="entry name" value="AAA_lid_At3g28540"/>
    <property type="match status" value="2"/>
</dbReference>
<dbReference type="PROSITE" id="PS00107">
    <property type="entry name" value="PROTEIN_KINASE_ATP"/>
    <property type="match status" value="1"/>
</dbReference>
<dbReference type="Gene3D" id="3.40.50.300">
    <property type="entry name" value="P-loop containing nucleotide triphosphate hydrolases"/>
    <property type="match status" value="2"/>
</dbReference>
<evidence type="ECO:0000256" key="15">
    <source>
        <dbReference type="ARBA" id="ARBA00022840"/>
    </source>
</evidence>
<comment type="cofactor">
    <cofactor evidence="1">
        <name>Mg(2+)</name>
        <dbReference type="ChEBI" id="CHEBI:18420"/>
    </cofactor>
</comment>
<evidence type="ECO:0000256" key="23">
    <source>
        <dbReference type="ARBA" id="ARBA00049360"/>
    </source>
</evidence>
<keyword evidence="11" id="KW-0808">Transferase</keyword>
<keyword evidence="14" id="KW-0378">Hydrolase</keyword>
<keyword evidence="12 24" id="KW-0547">Nucleotide-binding</keyword>
<gene>
    <name evidence="28" type="ORF">AARE701A_LOCUS8862</name>
</gene>
<dbReference type="InterPro" id="IPR017441">
    <property type="entry name" value="Protein_kinase_ATP_BS"/>
</dbReference>
<dbReference type="InterPro" id="IPR050747">
    <property type="entry name" value="Mitochondrial_chaperone_BCS1"/>
</dbReference>
<feature type="region of interest" description="Disordered" evidence="25">
    <location>
        <begin position="1225"/>
        <end position="1263"/>
    </location>
</feature>
<evidence type="ECO:0000256" key="11">
    <source>
        <dbReference type="ARBA" id="ARBA00022679"/>
    </source>
</evidence>
<comment type="subcellular location">
    <subcellularLocation>
        <location evidence="2">Cell membrane</location>
        <topology evidence="2">Peripheral membrane protein</topology>
    </subcellularLocation>
    <subcellularLocation>
        <location evidence="3">Golgi apparatus membrane</location>
        <topology evidence="3">Peripheral membrane protein</topology>
    </subcellularLocation>
</comment>
<feature type="domain" description="Protein kinase" evidence="26">
    <location>
        <begin position="1509"/>
        <end position="1740"/>
    </location>
</feature>
<dbReference type="SUPFAM" id="SSF52087">
    <property type="entry name" value="CRAL/TRIO domain"/>
    <property type="match status" value="1"/>
</dbReference>
<evidence type="ECO:0000256" key="1">
    <source>
        <dbReference type="ARBA" id="ARBA00001946"/>
    </source>
</evidence>
<comment type="catalytic activity">
    <reaction evidence="21">
        <text>L-threonyl-[protein] + ATP = O-phospho-L-threonyl-[protein] + ADP + H(+)</text>
        <dbReference type="Rhea" id="RHEA:46608"/>
        <dbReference type="Rhea" id="RHEA-COMP:11060"/>
        <dbReference type="Rhea" id="RHEA-COMP:11605"/>
        <dbReference type="ChEBI" id="CHEBI:15378"/>
        <dbReference type="ChEBI" id="CHEBI:30013"/>
        <dbReference type="ChEBI" id="CHEBI:30616"/>
        <dbReference type="ChEBI" id="CHEBI:61977"/>
        <dbReference type="ChEBI" id="CHEBI:456216"/>
        <dbReference type="EC" id="2.7.11.24"/>
    </reaction>
</comment>
<feature type="domain" description="CRAL-TRIO" evidence="27">
    <location>
        <begin position="1028"/>
        <end position="1202"/>
    </location>
</feature>
<dbReference type="GO" id="GO:0015031">
    <property type="term" value="P:protein transport"/>
    <property type="evidence" value="ECO:0007669"/>
    <property type="project" value="UniProtKB-KW"/>
</dbReference>
<keyword evidence="29" id="KW-1185">Reference proteome</keyword>
<dbReference type="SMART" id="SM01100">
    <property type="entry name" value="CRAL_TRIO_N"/>
    <property type="match status" value="1"/>
</dbReference>
<dbReference type="PROSITE" id="PS50011">
    <property type="entry name" value="PROTEIN_KINASE_DOM"/>
    <property type="match status" value="1"/>
</dbReference>
<proteinExistence type="inferred from homology"/>
<dbReference type="InterPro" id="IPR001251">
    <property type="entry name" value="CRAL-TRIO_dom"/>
</dbReference>
<comment type="similarity">
    <text evidence="5">Belongs to the protein kinase superfamily. CMGC Ser/Thr protein kinase family. MAP kinase subfamily.</text>
</comment>
<dbReference type="InterPro" id="IPR025753">
    <property type="entry name" value="AAA_N_dom"/>
</dbReference>
<dbReference type="InterPro" id="IPR036865">
    <property type="entry name" value="CRAL-TRIO_dom_sf"/>
</dbReference>
<dbReference type="FunFam" id="3.30.200.20:FF:000046">
    <property type="entry name" value="Mitogen-activated protein kinase"/>
    <property type="match status" value="1"/>
</dbReference>
<dbReference type="Proteomes" id="UP000682877">
    <property type="component" value="Chromosome 3"/>
</dbReference>
<accession>A0A8S1ZZ92</accession>
<evidence type="ECO:0000256" key="6">
    <source>
        <dbReference type="ARBA" id="ARBA00012411"/>
    </source>
</evidence>
<evidence type="ECO:0000256" key="12">
    <source>
        <dbReference type="ARBA" id="ARBA00022741"/>
    </source>
</evidence>
<dbReference type="InterPro" id="IPR011074">
    <property type="entry name" value="CRAL/TRIO_N_dom"/>
</dbReference>
<evidence type="ECO:0000256" key="3">
    <source>
        <dbReference type="ARBA" id="ARBA00004395"/>
    </source>
</evidence>
<evidence type="ECO:0000256" key="13">
    <source>
        <dbReference type="ARBA" id="ARBA00022777"/>
    </source>
</evidence>
<dbReference type="InterPro" id="IPR036273">
    <property type="entry name" value="CRAL/TRIO_N_dom_sf"/>
</dbReference>
<dbReference type="Gene3D" id="1.10.8.20">
    <property type="entry name" value="N-terminal domain of phosphatidylinositol transfer protein sec14p"/>
    <property type="match status" value="1"/>
</dbReference>
<dbReference type="Pfam" id="PF00650">
    <property type="entry name" value="CRAL_TRIO"/>
    <property type="match status" value="1"/>
</dbReference>
<dbReference type="InterPro" id="IPR000719">
    <property type="entry name" value="Prot_kinase_dom"/>
</dbReference>